<proteinExistence type="predicted"/>
<name>A0ABW4G0G0_9ACTN</name>
<feature type="domain" description="NADP-dependent oxidoreductase" evidence="2">
    <location>
        <begin position="10"/>
        <end position="293"/>
    </location>
</feature>
<dbReference type="CDD" id="cd19162">
    <property type="entry name" value="AKR_FDH"/>
    <property type="match status" value="1"/>
</dbReference>
<dbReference type="InterPro" id="IPR020471">
    <property type="entry name" value="AKR"/>
</dbReference>
<evidence type="ECO:0000256" key="1">
    <source>
        <dbReference type="SAM" id="MobiDB-lite"/>
    </source>
</evidence>
<dbReference type="Proteomes" id="UP001597097">
    <property type="component" value="Unassembled WGS sequence"/>
</dbReference>
<evidence type="ECO:0000259" key="2">
    <source>
        <dbReference type="Pfam" id="PF00248"/>
    </source>
</evidence>
<protein>
    <submittedName>
        <fullName evidence="3">Aldo/keto reductase</fullName>
    </submittedName>
</protein>
<dbReference type="EMBL" id="JBHUCM010000004">
    <property type="protein sequence ID" value="MFD1535979.1"/>
    <property type="molecule type" value="Genomic_DNA"/>
</dbReference>
<comment type="caution">
    <text evidence="3">The sequence shown here is derived from an EMBL/GenBank/DDBJ whole genome shotgun (WGS) entry which is preliminary data.</text>
</comment>
<dbReference type="RefSeq" id="WP_219532856.1">
    <property type="nucleotide sequence ID" value="NZ_JAHKRM010000015.1"/>
</dbReference>
<keyword evidence="4" id="KW-1185">Reference proteome</keyword>
<organism evidence="3 4">
    <name type="scientific">Nonomuraea guangzhouensis</name>
    <dbReference type="NCBI Taxonomy" id="1291555"/>
    <lineage>
        <taxon>Bacteria</taxon>
        <taxon>Bacillati</taxon>
        <taxon>Actinomycetota</taxon>
        <taxon>Actinomycetes</taxon>
        <taxon>Streptosporangiales</taxon>
        <taxon>Streptosporangiaceae</taxon>
        <taxon>Nonomuraea</taxon>
    </lineage>
</organism>
<evidence type="ECO:0000313" key="4">
    <source>
        <dbReference type="Proteomes" id="UP001597097"/>
    </source>
</evidence>
<feature type="region of interest" description="Disordered" evidence="1">
    <location>
        <begin position="295"/>
        <end position="322"/>
    </location>
</feature>
<dbReference type="Pfam" id="PF00248">
    <property type="entry name" value="Aldo_ket_red"/>
    <property type="match status" value="1"/>
</dbReference>
<dbReference type="InterPro" id="IPR044477">
    <property type="entry name" value="FDH-like"/>
</dbReference>
<accession>A0ABW4G0G0</accession>
<dbReference type="InterPro" id="IPR023210">
    <property type="entry name" value="NADP_OxRdtase_dom"/>
</dbReference>
<dbReference type="PANTHER" id="PTHR42686:SF1">
    <property type="entry name" value="GH17980P-RELATED"/>
    <property type="match status" value="1"/>
</dbReference>
<gene>
    <name evidence="3" type="ORF">ACFSJ0_02975</name>
</gene>
<dbReference type="PANTHER" id="PTHR42686">
    <property type="entry name" value="GH17980P-RELATED"/>
    <property type="match status" value="1"/>
</dbReference>
<sequence>MTPSLALPRVGLGGGPLGNYLQPISDAQAQAVIDTAWAAGIRYFDTAPFYGLGLAERRLGRALRSRPRSDYLLSTKVGRLVKPGSSGSREASIFAVPDDHHVEWDFTRDGVLRSVSDSLDRLGLDRIDILLIHDPDHHWPQALDEAYPALADLRAQGVVRAIGVGMNQSRMLVDFVKHADPDLLLAANQCTLLRRSAFEELLPLCQERAIPVVAASLLHRGHLTSPPPDSASPEVQRIAAACQDHDVPLTAAALQFPLQHPAVHSILVGAHEPAQITTNLTALDHPIPEALWRALTPGKPAGSARTGGGGSRLREAASPPPP</sequence>
<reference evidence="4" key="1">
    <citation type="journal article" date="2019" name="Int. J. Syst. Evol. Microbiol.">
        <title>The Global Catalogue of Microorganisms (GCM) 10K type strain sequencing project: providing services to taxonomists for standard genome sequencing and annotation.</title>
        <authorList>
            <consortium name="The Broad Institute Genomics Platform"/>
            <consortium name="The Broad Institute Genome Sequencing Center for Infectious Disease"/>
            <person name="Wu L."/>
            <person name="Ma J."/>
        </authorList>
    </citation>
    <scope>NUCLEOTIDE SEQUENCE [LARGE SCALE GENOMIC DNA]</scope>
    <source>
        <strain evidence="4">CGMCC 1.15399</strain>
    </source>
</reference>
<evidence type="ECO:0000313" key="3">
    <source>
        <dbReference type="EMBL" id="MFD1535979.1"/>
    </source>
</evidence>